<evidence type="ECO:0000313" key="1">
    <source>
        <dbReference type="EMBL" id="MYN42704.1"/>
    </source>
</evidence>
<organism evidence="1 2">
    <name type="scientific">Duganella margarita</name>
    <dbReference type="NCBI Taxonomy" id="2692170"/>
    <lineage>
        <taxon>Bacteria</taxon>
        <taxon>Pseudomonadati</taxon>
        <taxon>Pseudomonadota</taxon>
        <taxon>Betaproteobacteria</taxon>
        <taxon>Burkholderiales</taxon>
        <taxon>Oxalobacteraceae</taxon>
        <taxon>Telluria group</taxon>
        <taxon>Duganella</taxon>
    </lineage>
</organism>
<proteinExistence type="predicted"/>
<evidence type="ECO:0000313" key="2">
    <source>
        <dbReference type="Proteomes" id="UP000466332"/>
    </source>
</evidence>
<dbReference type="RefSeq" id="WP_161047593.1">
    <property type="nucleotide sequence ID" value="NZ_WWCS01000024.1"/>
</dbReference>
<accession>A0ABW9WN92</accession>
<sequence>MPQASQIQPGAGAALLDHFIEKLCLKNDAALARAFEVAPPVISKIRHDKLPFGDSMILKAHEKYNFTVQSIRQLLAGEGA</sequence>
<name>A0ABW9WN92_9BURK</name>
<comment type="caution">
    <text evidence="1">The sequence shown here is derived from an EMBL/GenBank/DDBJ whole genome shotgun (WGS) entry which is preliminary data.</text>
</comment>
<dbReference type="Proteomes" id="UP000466332">
    <property type="component" value="Unassembled WGS sequence"/>
</dbReference>
<evidence type="ECO:0008006" key="3">
    <source>
        <dbReference type="Google" id="ProtNLM"/>
    </source>
</evidence>
<dbReference type="EMBL" id="WWCS01000024">
    <property type="protein sequence ID" value="MYN42704.1"/>
    <property type="molecule type" value="Genomic_DNA"/>
</dbReference>
<keyword evidence="2" id="KW-1185">Reference proteome</keyword>
<protein>
    <recommendedName>
        <fullName evidence="3">XRE family transcriptional regulator</fullName>
    </recommendedName>
</protein>
<reference evidence="1 2" key="1">
    <citation type="submission" date="2019-12" db="EMBL/GenBank/DDBJ databases">
        <title>Novel species isolated from a subtropical stream in China.</title>
        <authorList>
            <person name="Lu H."/>
        </authorList>
    </citation>
    <scope>NUCLEOTIDE SEQUENCE [LARGE SCALE GENOMIC DNA]</scope>
    <source>
        <strain evidence="1 2">FT109W</strain>
    </source>
</reference>
<gene>
    <name evidence="1" type="ORF">GTP55_25500</name>
</gene>